<keyword evidence="2" id="KW-1185">Reference proteome</keyword>
<dbReference type="Proteomes" id="UP001590951">
    <property type="component" value="Unassembled WGS sequence"/>
</dbReference>
<accession>A0ABR4BJ57</accession>
<protein>
    <submittedName>
        <fullName evidence="1">Uncharacterized protein</fullName>
    </submittedName>
</protein>
<organism evidence="1 2">
    <name type="scientific">Lepraria finkii</name>
    <dbReference type="NCBI Taxonomy" id="1340010"/>
    <lineage>
        <taxon>Eukaryota</taxon>
        <taxon>Fungi</taxon>
        <taxon>Dikarya</taxon>
        <taxon>Ascomycota</taxon>
        <taxon>Pezizomycotina</taxon>
        <taxon>Lecanoromycetes</taxon>
        <taxon>OSLEUM clade</taxon>
        <taxon>Lecanoromycetidae</taxon>
        <taxon>Lecanorales</taxon>
        <taxon>Lecanorineae</taxon>
        <taxon>Stereocaulaceae</taxon>
        <taxon>Lepraria</taxon>
    </lineage>
</organism>
<name>A0ABR4BJ57_9LECA</name>
<evidence type="ECO:0000313" key="2">
    <source>
        <dbReference type="Proteomes" id="UP001590951"/>
    </source>
</evidence>
<comment type="caution">
    <text evidence="1">The sequence shown here is derived from an EMBL/GenBank/DDBJ whole genome shotgun (WGS) entry which is preliminary data.</text>
</comment>
<gene>
    <name evidence="1" type="ORF">ABVK25_003204</name>
</gene>
<reference evidence="1 2" key="1">
    <citation type="submission" date="2024-09" db="EMBL/GenBank/DDBJ databases">
        <title>Rethinking Asexuality: The Enigmatic Case of Functional Sexual Genes in Lepraria (Stereocaulaceae).</title>
        <authorList>
            <person name="Doellman M."/>
            <person name="Sun Y."/>
            <person name="Barcenas-Pena A."/>
            <person name="Lumbsch H.T."/>
            <person name="Grewe F."/>
        </authorList>
    </citation>
    <scope>NUCLEOTIDE SEQUENCE [LARGE SCALE GENOMIC DNA]</scope>
    <source>
        <strain evidence="1 2">Grewe 0041</strain>
    </source>
</reference>
<evidence type="ECO:0000313" key="1">
    <source>
        <dbReference type="EMBL" id="KAL2056809.1"/>
    </source>
</evidence>
<proteinExistence type="predicted"/>
<dbReference type="EMBL" id="JBHFEH010000007">
    <property type="protein sequence ID" value="KAL2056809.1"/>
    <property type="molecule type" value="Genomic_DNA"/>
</dbReference>
<sequence length="117" mass="12946">MLHPNRNELCRRCRDDLCFREEERWLWRGDLGFETPSQGFSYASLSTPSDQRVAFVYIEVQLIGSCRHNSSSRKQLSEVAVLATRGALHTAPQFGALRSGIADPIESSPAAAAGHGK</sequence>